<keyword evidence="2" id="KW-0539">Nucleus</keyword>
<accession>A0A4Y2NJN9</accession>
<dbReference type="SUPFAM" id="SSF47095">
    <property type="entry name" value="HMG-box"/>
    <property type="match status" value="1"/>
</dbReference>
<dbReference type="InterPro" id="IPR009071">
    <property type="entry name" value="HMG_box_dom"/>
</dbReference>
<keyword evidence="1 2" id="KW-0238">DNA-binding</keyword>
<reference evidence="4 5" key="1">
    <citation type="journal article" date="2019" name="Sci. Rep.">
        <title>Orb-weaving spider Araneus ventricosus genome elucidates the spidroin gene catalogue.</title>
        <authorList>
            <person name="Kono N."/>
            <person name="Nakamura H."/>
            <person name="Ohtoshi R."/>
            <person name="Moran D.A.P."/>
            <person name="Shinohara A."/>
            <person name="Yoshida Y."/>
            <person name="Fujiwara M."/>
            <person name="Mori M."/>
            <person name="Tomita M."/>
            <person name="Arakawa K."/>
        </authorList>
    </citation>
    <scope>NUCLEOTIDE SEQUENCE [LARGE SCALE GENOMIC DNA]</scope>
</reference>
<dbReference type="Proteomes" id="UP000499080">
    <property type="component" value="Unassembled WGS sequence"/>
</dbReference>
<feature type="DNA-binding region" description="HMG box" evidence="2">
    <location>
        <begin position="47"/>
        <end position="82"/>
    </location>
</feature>
<dbReference type="GO" id="GO:0007420">
    <property type="term" value="P:brain development"/>
    <property type="evidence" value="ECO:0007669"/>
    <property type="project" value="TreeGrafter"/>
</dbReference>
<dbReference type="GO" id="GO:0030182">
    <property type="term" value="P:neuron differentiation"/>
    <property type="evidence" value="ECO:0007669"/>
    <property type="project" value="TreeGrafter"/>
</dbReference>
<dbReference type="OrthoDB" id="6431152at2759"/>
<evidence type="ECO:0000313" key="4">
    <source>
        <dbReference type="EMBL" id="GBN37946.1"/>
    </source>
</evidence>
<dbReference type="GO" id="GO:0001228">
    <property type="term" value="F:DNA-binding transcription activator activity, RNA polymerase II-specific"/>
    <property type="evidence" value="ECO:0007669"/>
    <property type="project" value="TreeGrafter"/>
</dbReference>
<feature type="domain" description="HMG box" evidence="3">
    <location>
        <begin position="47"/>
        <end position="82"/>
    </location>
</feature>
<gene>
    <name evidence="4" type="primary">sem-2_0</name>
    <name evidence="4" type="ORF">AVEN_242146_1</name>
</gene>
<dbReference type="EMBL" id="BGPR01009095">
    <property type="protein sequence ID" value="GBN37946.1"/>
    <property type="molecule type" value="Genomic_DNA"/>
</dbReference>
<proteinExistence type="predicted"/>
<keyword evidence="5" id="KW-1185">Reference proteome</keyword>
<dbReference type="GO" id="GO:0005634">
    <property type="term" value="C:nucleus"/>
    <property type="evidence" value="ECO:0007669"/>
    <property type="project" value="UniProtKB-UniRule"/>
</dbReference>
<dbReference type="PANTHER" id="PTHR10270:SF323">
    <property type="entry name" value="TRANSCRIPTION FACTOR SOX-14-RELATED"/>
    <property type="match status" value="1"/>
</dbReference>
<evidence type="ECO:0000313" key="5">
    <source>
        <dbReference type="Proteomes" id="UP000499080"/>
    </source>
</evidence>
<dbReference type="GO" id="GO:0000978">
    <property type="term" value="F:RNA polymerase II cis-regulatory region sequence-specific DNA binding"/>
    <property type="evidence" value="ECO:0007669"/>
    <property type="project" value="TreeGrafter"/>
</dbReference>
<dbReference type="Pfam" id="PF00505">
    <property type="entry name" value="HMG_box"/>
    <property type="match status" value="1"/>
</dbReference>
<dbReference type="GO" id="GO:0000122">
    <property type="term" value="P:negative regulation of transcription by RNA polymerase II"/>
    <property type="evidence" value="ECO:0007669"/>
    <property type="project" value="TreeGrafter"/>
</dbReference>
<name>A0A4Y2NJN9_ARAVE</name>
<evidence type="ECO:0000256" key="2">
    <source>
        <dbReference type="PROSITE-ProRule" id="PRU00267"/>
    </source>
</evidence>
<evidence type="ECO:0000256" key="1">
    <source>
        <dbReference type="ARBA" id="ARBA00023125"/>
    </source>
</evidence>
<dbReference type="InterPro" id="IPR036910">
    <property type="entry name" value="HMG_box_dom_sf"/>
</dbReference>
<evidence type="ECO:0000259" key="3">
    <source>
        <dbReference type="PROSITE" id="PS50118"/>
    </source>
</evidence>
<dbReference type="InterPro" id="IPR050140">
    <property type="entry name" value="SRY-related_HMG-box_TF-like"/>
</dbReference>
<comment type="caution">
    <text evidence="4">The sequence shown here is derived from an EMBL/GenBank/DDBJ whole genome shotgun (WGS) entry which is preliminary data.</text>
</comment>
<organism evidence="4 5">
    <name type="scientific">Araneus ventricosus</name>
    <name type="common">Orbweaver spider</name>
    <name type="synonym">Epeira ventricosa</name>
    <dbReference type="NCBI Taxonomy" id="182803"/>
    <lineage>
        <taxon>Eukaryota</taxon>
        <taxon>Metazoa</taxon>
        <taxon>Ecdysozoa</taxon>
        <taxon>Arthropoda</taxon>
        <taxon>Chelicerata</taxon>
        <taxon>Arachnida</taxon>
        <taxon>Araneae</taxon>
        <taxon>Araneomorphae</taxon>
        <taxon>Entelegynae</taxon>
        <taxon>Araneoidea</taxon>
        <taxon>Araneidae</taxon>
        <taxon>Araneus</taxon>
    </lineage>
</organism>
<dbReference type="PROSITE" id="PS50118">
    <property type="entry name" value="HMG_BOX_2"/>
    <property type="match status" value="1"/>
</dbReference>
<dbReference type="Gene3D" id="1.10.30.10">
    <property type="entry name" value="High mobility group box domain"/>
    <property type="match status" value="1"/>
</dbReference>
<protein>
    <submittedName>
        <fullName evidence="4">Transcription factor sem-2</fullName>
    </submittedName>
</protein>
<dbReference type="AlphaFoldDB" id="A0A4Y2NJN9"/>
<sequence>MDPDCEVLSDSEISTSASSFFGTLYVVPDSLTPYTDATNCKKKITHIKRPMNAFMVWSQIERKKIVELHPTMHNAEISIQLGISVTNTNQETKVGSPGIKEKSISQYASQANQSGPVHSLKAVQNPNLCSKYT</sequence>
<dbReference type="PANTHER" id="PTHR10270">
    <property type="entry name" value="SOX TRANSCRIPTION FACTOR"/>
    <property type="match status" value="1"/>
</dbReference>